<keyword evidence="3" id="KW-1185">Reference proteome</keyword>
<dbReference type="EMBL" id="VIBQ01000036">
    <property type="protein sequence ID" value="KAB8437420.1"/>
    <property type="molecule type" value="Genomic_DNA"/>
</dbReference>
<accession>A0A5N6L0C7</accession>
<gene>
    <name evidence="2" type="ORF">FH972_025098</name>
</gene>
<evidence type="ECO:0000256" key="1">
    <source>
        <dbReference type="SAM" id="MobiDB-lite"/>
    </source>
</evidence>
<proteinExistence type="predicted"/>
<dbReference type="InterPro" id="IPR046670">
    <property type="entry name" value="DUF6540"/>
</dbReference>
<feature type="region of interest" description="Disordered" evidence="1">
    <location>
        <begin position="1"/>
        <end position="20"/>
    </location>
</feature>
<evidence type="ECO:0000313" key="2">
    <source>
        <dbReference type="EMBL" id="KAB8437420.1"/>
    </source>
</evidence>
<evidence type="ECO:0000313" key="3">
    <source>
        <dbReference type="Proteomes" id="UP000327013"/>
    </source>
</evidence>
<protein>
    <submittedName>
        <fullName evidence="2">Uncharacterized protein</fullName>
    </submittedName>
</protein>
<reference evidence="2 3" key="1">
    <citation type="submission" date="2019-06" db="EMBL/GenBank/DDBJ databases">
        <title>A chromosomal-level reference genome of Carpinus fangiana (Coryloideae, Betulaceae).</title>
        <authorList>
            <person name="Yang X."/>
            <person name="Wang Z."/>
            <person name="Zhang L."/>
            <person name="Hao G."/>
            <person name="Liu J."/>
            <person name="Yang Y."/>
        </authorList>
    </citation>
    <scope>NUCLEOTIDE SEQUENCE [LARGE SCALE GENOMIC DNA]</scope>
    <source>
        <strain evidence="2">Cfa_2016G</strain>
        <tissue evidence="2">Leaf</tissue>
    </source>
</reference>
<comment type="caution">
    <text evidence="2">The sequence shown here is derived from an EMBL/GenBank/DDBJ whole genome shotgun (WGS) entry which is preliminary data.</text>
</comment>
<organism evidence="2 3">
    <name type="scientific">Carpinus fangiana</name>
    <dbReference type="NCBI Taxonomy" id="176857"/>
    <lineage>
        <taxon>Eukaryota</taxon>
        <taxon>Viridiplantae</taxon>
        <taxon>Streptophyta</taxon>
        <taxon>Embryophyta</taxon>
        <taxon>Tracheophyta</taxon>
        <taxon>Spermatophyta</taxon>
        <taxon>Magnoliopsida</taxon>
        <taxon>eudicotyledons</taxon>
        <taxon>Gunneridae</taxon>
        <taxon>Pentapetalae</taxon>
        <taxon>rosids</taxon>
        <taxon>fabids</taxon>
        <taxon>Fagales</taxon>
        <taxon>Betulaceae</taxon>
        <taxon>Carpinus</taxon>
    </lineage>
</organism>
<dbReference type="OrthoDB" id="4135672at2759"/>
<dbReference type="AlphaFoldDB" id="A0A5N6L0C7"/>
<name>A0A5N6L0C7_9ROSI</name>
<dbReference type="Proteomes" id="UP000327013">
    <property type="component" value="Unassembled WGS sequence"/>
</dbReference>
<sequence>MTFEEKAAKRPEDSNSYAGRKDLIGTVVTDDLSRFSTICQENPPPAKQFNGPRPINPGKPLRRCQEWTSETIQALKDAGVLKA</sequence>
<dbReference type="Pfam" id="PF20174">
    <property type="entry name" value="DUF6540"/>
    <property type="match status" value="1"/>
</dbReference>